<comment type="caution">
    <text evidence="1">The sequence shown here is derived from an EMBL/GenBank/DDBJ whole genome shotgun (WGS) entry which is preliminary data.</text>
</comment>
<reference evidence="1 2" key="1">
    <citation type="journal article" date="2021" name="Elife">
        <title>Chloroplast acquisition without the gene transfer in kleptoplastic sea slugs, Plakobranchus ocellatus.</title>
        <authorList>
            <person name="Maeda T."/>
            <person name="Takahashi S."/>
            <person name="Yoshida T."/>
            <person name="Shimamura S."/>
            <person name="Takaki Y."/>
            <person name="Nagai Y."/>
            <person name="Toyoda A."/>
            <person name="Suzuki Y."/>
            <person name="Arimoto A."/>
            <person name="Ishii H."/>
            <person name="Satoh N."/>
            <person name="Nishiyama T."/>
            <person name="Hasebe M."/>
            <person name="Maruyama T."/>
            <person name="Minagawa J."/>
            <person name="Obokata J."/>
            <person name="Shigenobu S."/>
        </authorList>
    </citation>
    <scope>NUCLEOTIDE SEQUENCE [LARGE SCALE GENOMIC DNA]</scope>
</reference>
<evidence type="ECO:0000313" key="1">
    <source>
        <dbReference type="EMBL" id="GFO12600.1"/>
    </source>
</evidence>
<dbReference type="InterPro" id="IPR043128">
    <property type="entry name" value="Rev_trsase/Diguanyl_cyclase"/>
</dbReference>
<accession>A0AAV4B0I3</accession>
<gene>
    <name evidence="1" type="ORF">PoB_003910500</name>
</gene>
<organism evidence="1 2">
    <name type="scientific">Plakobranchus ocellatus</name>
    <dbReference type="NCBI Taxonomy" id="259542"/>
    <lineage>
        <taxon>Eukaryota</taxon>
        <taxon>Metazoa</taxon>
        <taxon>Spiralia</taxon>
        <taxon>Lophotrochozoa</taxon>
        <taxon>Mollusca</taxon>
        <taxon>Gastropoda</taxon>
        <taxon>Heterobranchia</taxon>
        <taxon>Euthyneura</taxon>
        <taxon>Panpulmonata</taxon>
        <taxon>Sacoglossa</taxon>
        <taxon>Placobranchoidea</taxon>
        <taxon>Plakobranchidae</taxon>
        <taxon>Plakobranchus</taxon>
    </lineage>
</organism>
<proteinExistence type="predicted"/>
<protein>
    <submittedName>
        <fullName evidence="1">Uncharacterized protein</fullName>
    </submittedName>
</protein>
<dbReference type="EMBL" id="BLXT01004434">
    <property type="protein sequence ID" value="GFO12600.1"/>
    <property type="molecule type" value="Genomic_DNA"/>
</dbReference>
<evidence type="ECO:0000313" key="2">
    <source>
        <dbReference type="Proteomes" id="UP000735302"/>
    </source>
</evidence>
<name>A0AAV4B0I3_9GAST</name>
<dbReference type="AlphaFoldDB" id="A0AAV4B0I3"/>
<dbReference type="Proteomes" id="UP000735302">
    <property type="component" value="Unassembled WGS sequence"/>
</dbReference>
<dbReference type="Gene3D" id="3.30.70.270">
    <property type="match status" value="1"/>
</dbReference>
<keyword evidence="2" id="KW-1185">Reference proteome</keyword>
<sequence>MDRHYVFQRMPFVIMSSGATMSHAVKMLVRRIDNVVNDVDDLLIDKPTWEDHVWSSSGGCNKRTLSTNSGPAARGLTLNSVGFEPTIDPLRSACSGQAVRQSTAF</sequence>